<proteinExistence type="inferred from homology"/>
<dbReference type="Pfam" id="PF00920">
    <property type="entry name" value="ILVD_EDD_N"/>
    <property type="match status" value="1"/>
</dbReference>
<dbReference type="GO" id="GO:0051537">
    <property type="term" value="F:2 iron, 2 sulfur cluster binding"/>
    <property type="evidence" value="ECO:0007669"/>
    <property type="project" value="UniProtKB-UniRule"/>
</dbReference>
<comment type="pathway">
    <text evidence="13 15">Amino-acid biosynthesis; L-isoleucine biosynthesis; L-isoleucine from 2-oxobutanoate: step 3/4.</text>
</comment>
<dbReference type="GO" id="GO:0009099">
    <property type="term" value="P:L-valine biosynthetic process"/>
    <property type="evidence" value="ECO:0007669"/>
    <property type="project" value="UniProtKB-UniRule"/>
</dbReference>
<comment type="cofactor">
    <cofactor evidence="15">
        <name>[2Fe-2S] cluster</name>
        <dbReference type="ChEBI" id="CHEBI:190135"/>
    </cofactor>
    <text evidence="15">Binds 1 [2Fe-2S] cluster per subunit. This cluster acts as a Lewis acid cofactor.</text>
</comment>
<comment type="cofactor">
    <cofactor evidence="1 15">
        <name>Mg(2+)</name>
        <dbReference type="ChEBI" id="CHEBI:18420"/>
    </cofactor>
</comment>
<evidence type="ECO:0000313" key="18">
    <source>
        <dbReference type="EMBL" id="RQD73922.1"/>
    </source>
</evidence>
<keyword evidence="5 15" id="KW-0479">Metal-binding</keyword>
<evidence type="ECO:0000313" key="19">
    <source>
        <dbReference type="Proteomes" id="UP000285138"/>
    </source>
</evidence>
<dbReference type="InterPro" id="IPR042096">
    <property type="entry name" value="Dihydro-acid_dehy_C"/>
</dbReference>
<evidence type="ECO:0000256" key="4">
    <source>
        <dbReference type="ARBA" id="ARBA00022714"/>
    </source>
</evidence>
<evidence type="ECO:0000256" key="13">
    <source>
        <dbReference type="ARBA" id="ARBA00029437"/>
    </source>
</evidence>
<accession>A0A424YB31</accession>
<dbReference type="NCBIfam" id="TIGR00110">
    <property type="entry name" value="ilvD"/>
    <property type="match status" value="1"/>
</dbReference>
<keyword evidence="6 15" id="KW-0460">Magnesium</keyword>
<dbReference type="Proteomes" id="UP000285138">
    <property type="component" value="Unassembled WGS sequence"/>
</dbReference>
<dbReference type="GO" id="GO:0004160">
    <property type="term" value="F:dihydroxy-acid dehydratase activity"/>
    <property type="evidence" value="ECO:0007669"/>
    <property type="project" value="UniProtKB-UniRule"/>
</dbReference>
<keyword evidence="4 15" id="KW-0001">2Fe-2S</keyword>
<name>A0A424YB31_9FIRM</name>
<keyword evidence="8 15" id="KW-0411">Iron-sulfur</keyword>
<evidence type="ECO:0000256" key="15">
    <source>
        <dbReference type="HAMAP-Rule" id="MF_00012"/>
    </source>
</evidence>
<evidence type="ECO:0000259" key="17">
    <source>
        <dbReference type="Pfam" id="PF24877"/>
    </source>
</evidence>
<dbReference type="InterPro" id="IPR020558">
    <property type="entry name" value="DiOHA_6PGluconate_deHydtase_CS"/>
</dbReference>
<dbReference type="GO" id="GO:0009097">
    <property type="term" value="P:isoleucine biosynthetic process"/>
    <property type="evidence" value="ECO:0007669"/>
    <property type="project" value="UniProtKB-UniRule"/>
</dbReference>
<feature type="active site" description="Proton acceptor" evidence="15">
    <location>
        <position position="468"/>
    </location>
</feature>
<evidence type="ECO:0000256" key="2">
    <source>
        <dbReference type="ARBA" id="ARBA00006486"/>
    </source>
</evidence>
<evidence type="ECO:0000256" key="7">
    <source>
        <dbReference type="ARBA" id="ARBA00023004"/>
    </source>
</evidence>
<feature type="binding site" description="via carbamate group" evidence="15">
    <location>
        <position position="121"/>
    </location>
    <ligand>
        <name>Mg(2+)</name>
        <dbReference type="ChEBI" id="CHEBI:18420"/>
    </ligand>
</feature>
<dbReference type="AlphaFoldDB" id="A0A424YB31"/>
<comment type="function">
    <text evidence="15">Functions in the biosynthesis of branched-chain amino acids. Catalyzes the dehydration of (2R,3R)-2,3-dihydroxy-3-methylpentanoate (2,3-dihydroxy-3-methylvalerate) into 2-oxo-3-methylpentanoate (2-oxo-3-methylvalerate) and of (2R)-2,3-dihydroxy-3-methylbutanoate (2,3-dihydroxyisovalerate) into 2-oxo-3-methylbutanoate (2-oxoisovalerate), the penultimate precursor to L-isoleucine and L-valine, respectively.</text>
</comment>
<evidence type="ECO:0000256" key="8">
    <source>
        <dbReference type="ARBA" id="ARBA00023014"/>
    </source>
</evidence>
<dbReference type="InterPro" id="IPR004404">
    <property type="entry name" value="DihydroxyA_deHydtase"/>
</dbReference>
<reference evidence="18 19" key="1">
    <citation type="submission" date="2018-08" db="EMBL/GenBank/DDBJ databases">
        <title>The metabolism and importance of syntrophic acetate oxidation coupled to methane or sulfide production in haloalkaline environments.</title>
        <authorList>
            <person name="Timmers P.H.A."/>
            <person name="Vavourakis C.D."/>
            <person name="Sorokin D.Y."/>
            <person name="Sinninghe Damste J.S."/>
            <person name="Muyzer G."/>
            <person name="Stams A.J.M."/>
            <person name="Plugge C.M."/>
        </authorList>
    </citation>
    <scope>NUCLEOTIDE SEQUENCE [LARGE SCALE GENOMIC DNA]</scope>
    <source>
        <strain evidence="18">MSAO_Bac1</strain>
    </source>
</reference>
<dbReference type="InterPro" id="IPR037237">
    <property type="entry name" value="IlvD/EDD_N"/>
</dbReference>
<keyword evidence="10 15" id="KW-0100">Branched-chain amino acid biosynthesis</keyword>
<comment type="subunit">
    <text evidence="15">Homodimer.</text>
</comment>
<sequence>MRSDRVKKGLERAPHRSLFNAMGYTREEMNRPLVGVVNSANEIIPGHIHLKEIAKGVKAGIYMAGGTPQEFSTIGVCDGIAMNHEGMYFSLPSRELIADSIETVVMAHGFDALVFIPNCDKIIPGMLMAAARLNIPSLFVSGGPMMAGRFKDQEVDLSNVFEGVGGVKAGKMTREELEELEEAACPGCGSCAGMFTANSMNCLTEALGMALPGNGTIPAVEGARYRLAKETGMKVMELLDRQILPGDILVEEAFHNALALDMALGGSTNTILHLPAISHEAGIKLDLKRVDKISSRTPQLCKLSPAGPHHIQDLRAAGGVTAVLRELLKHNLIEGKVMTAGGKVMEELLGEGRILNPQVIRSVEDPYSEHGGIAILMGNLAPEGAVVKRGAVAPEMMKHQGRARIFKREEEASKAILDGRILAGEVVVIAFEGPRGGPGMREMLSPTSALAGMGLDKEVSLITDGRFSGATRGASIGHVSPEAMEKGPIAALEEGDLIMIDIPGRKLEVDLTREEIDKRLQDLKLPPFKYEKGYLGRYSRLVSSASTGAIFKREVT</sequence>
<feature type="domain" description="Dihydroxy-acid/6-phosphogluconate dehydratase C-terminal" evidence="17">
    <location>
        <begin position="358"/>
        <end position="549"/>
    </location>
</feature>
<feature type="domain" description="Dihydroxy-acid/6-phosphogluconate dehydratase N-terminal" evidence="16">
    <location>
        <begin position="31"/>
        <end position="347"/>
    </location>
</feature>
<comment type="catalytic activity">
    <reaction evidence="15">
        <text>(2R,3R)-2,3-dihydroxy-3-methylpentanoate = (S)-3-methyl-2-oxopentanoate + H2O</text>
        <dbReference type="Rhea" id="RHEA:27694"/>
        <dbReference type="ChEBI" id="CHEBI:15377"/>
        <dbReference type="ChEBI" id="CHEBI:35146"/>
        <dbReference type="ChEBI" id="CHEBI:49258"/>
        <dbReference type="EC" id="4.2.1.9"/>
    </reaction>
</comment>
<evidence type="ECO:0000256" key="12">
    <source>
        <dbReference type="ARBA" id="ARBA00029436"/>
    </source>
</evidence>
<dbReference type="FunFam" id="3.50.30.80:FF:000001">
    <property type="entry name" value="Dihydroxy-acid dehydratase"/>
    <property type="match status" value="1"/>
</dbReference>
<keyword evidence="7 15" id="KW-0408">Iron</keyword>
<dbReference type="PROSITE" id="PS00886">
    <property type="entry name" value="ILVD_EDD_1"/>
    <property type="match status" value="1"/>
</dbReference>
<feature type="binding site" evidence="15">
    <location>
        <position position="442"/>
    </location>
    <ligand>
        <name>Mg(2+)</name>
        <dbReference type="ChEBI" id="CHEBI:18420"/>
    </ligand>
</feature>
<feature type="binding site" evidence="15">
    <location>
        <position position="78"/>
    </location>
    <ligand>
        <name>Mg(2+)</name>
        <dbReference type="ChEBI" id="CHEBI:18420"/>
    </ligand>
</feature>
<evidence type="ECO:0000256" key="9">
    <source>
        <dbReference type="ARBA" id="ARBA00023239"/>
    </source>
</evidence>
<feature type="modified residue" description="N6-carboxylysine" evidence="15">
    <location>
        <position position="121"/>
    </location>
</feature>
<dbReference type="UniPathway" id="UPA00049">
    <property type="reaction ID" value="UER00061"/>
</dbReference>
<dbReference type="PANTHER" id="PTHR43661">
    <property type="entry name" value="D-XYLONATE DEHYDRATASE"/>
    <property type="match status" value="1"/>
</dbReference>
<evidence type="ECO:0000256" key="3">
    <source>
        <dbReference type="ARBA" id="ARBA00022605"/>
    </source>
</evidence>
<evidence type="ECO:0000259" key="16">
    <source>
        <dbReference type="Pfam" id="PF00920"/>
    </source>
</evidence>
<dbReference type="SUPFAM" id="SSF143975">
    <property type="entry name" value="IlvD/EDD N-terminal domain-like"/>
    <property type="match status" value="1"/>
</dbReference>
<dbReference type="SUPFAM" id="SSF52016">
    <property type="entry name" value="LeuD/IlvD-like"/>
    <property type="match status" value="1"/>
</dbReference>
<dbReference type="Gene3D" id="3.50.30.80">
    <property type="entry name" value="IlvD/EDD C-terminal domain-like"/>
    <property type="match status" value="1"/>
</dbReference>
<dbReference type="InterPro" id="IPR056740">
    <property type="entry name" value="ILV_EDD_C"/>
</dbReference>
<keyword evidence="3 15" id="KW-0028">Amino-acid biosynthesis</keyword>
<organism evidence="18 19">
    <name type="scientific">Candidatus Syntrophonatronum acetioxidans</name>
    <dbReference type="NCBI Taxonomy" id="1795816"/>
    <lineage>
        <taxon>Bacteria</taxon>
        <taxon>Bacillati</taxon>
        <taxon>Bacillota</taxon>
        <taxon>Clostridia</taxon>
        <taxon>Eubacteriales</taxon>
        <taxon>Syntrophomonadaceae</taxon>
        <taxon>Candidatus Syntrophonatronum</taxon>
    </lineage>
</organism>
<dbReference type="UniPathway" id="UPA00047">
    <property type="reaction ID" value="UER00057"/>
</dbReference>
<gene>
    <name evidence="15 18" type="primary">ilvD</name>
    <name evidence="18" type="ORF">D5R97_08620</name>
</gene>
<evidence type="ECO:0000256" key="6">
    <source>
        <dbReference type="ARBA" id="ARBA00022842"/>
    </source>
</evidence>
<comment type="catalytic activity">
    <reaction evidence="11">
        <text>(2R)-2,3-dihydroxy-3-methylbutanoate = 3-methyl-2-oxobutanoate + H2O</text>
        <dbReference type="Rhea" id="RHEA:24809"/>
        <dbReference type="ChEBI" id="CHEBI:11851"/>
        <dbReference type="ChEBI" id="CHEBI:15377"/>
        <dbReference type="ChEBI" id="CHEBI:49072"/>
        <dbReference type="EC" id="4.2.1.9"/>
    </reaction>
    <physiologicalReaction direction="left-to-right" evidence="11">
        <dbReference type="Rhea" id="RHEA:24810"/>
    </physiologicalReaction>
</comment>
<protein>
    <recommendedName>
        <fullName evidence="14 15">Dihydroxy-acid dehydratase</fullName>
        <shortName evidence="15">DAD</shortName>
        <ecNumber evidence="14 15">4.2.1.9</ecNumber>
    </recommendedName>
</protein>
<comment type="caution">
    <text evidence="15">Lacks conserved residue(s) required for the propagation of feature annotation.</text>
</comment>
<evidence type="ECO:0000256" key="14">
    <source>
        <dbReference type="ARBA" id="ARBA00029490"/>
    </source>
</evidence>
<dbReference type="Pfam" id="PF24877">
    <property type="entry name" value="ILV_EDD_C"/>
    <property type="match status" value="1"/>
</dbReference>
<dbReference type="PANTHER" id="PTHR43661:SF3">
    <property type="entry name" value="D-XYLONATE DEHYDRATASE YAGF-RELATED"/>
    <property type="match status" value="1"/>
</dbReference>
<comment type="caution">
    <text evidence="18">The sequence shown here is derived from an EMBL/GenBank/DDBJ whole genome shotgun (WGS) entry which is preliminary data.</text>
</comment>
<dbReference type="GO" id="GO:0005829">
    <property type="term" value="C:cytosol"/>
    <property type="evidence" value="ECO:0007669"/>
    <property type="project" value="TreeGrafter"/>
</dbReference>
<evidence type="ECO:0000256" key="11">
    <source>
        <dbReference type="ARBA" id="ARBA00029304"/>
    </source>
</evidence>
<dbReference type="PROSITE" id="PS00887">
    <property type="entry name" value="ILVD_EDD_2"/>
    <property type="match status" value="1"/>
</dbReference>
<dbReference type="EMBL" id="QZAA01000231">
    <property type="protein sequence ID" value="RQD73922.1"/>
    <property type="molecule type" value="Genomic_DNA"/>
</dbReference>
<dbReference type="HAMAP" id="MF_00012">
    <property type="entry name" value="IlvD"/>
    <property type="match status" value="1"/>
</dbReference>
<dbReference type="NCBIfam" id="NF002068">
    <property type="entry name" value="PRK00911.1"/>
    <property type="match status" value="1"/>
</dbReference>
<evidence type="ECO:0000256" key="5">
    <source>
        <dbReference type="ARBA" id="ARBA00022723"/>
    </source>
</evidence>
<dbReference type="EC" id="4.2.1.9" evidence="14 15"/>
<evidence type="ECO:0000256" key="10">
    <source>
        <dbReference type="ARBA" id="ARBA00023304"/>
    </source>
</evidence>
<comment type="pathway">
    <text evidence="12 15">Amino-acid biosynthesis; L-valine biosynthesis; L-valine from pyruvate: step 3/4.</text>
</comment>
<comment type="similarity">
    <text evidence="2 15">Belongs to the IlvD/Edd family.</text>
</comment>
<feature type="binding site" evidence="15">
    <location>
        <position position="120"/>
    </location>
    <ligand>
        <name>Mg(2+)</name>
        <dbReference type="ChEBI" id="CHEBI:18420"/>
    </ligand>
</feature>
<evidence type="ECO:0000256" key="1">
    <source>
        <dbReference type="ARBA" id="ARBA00001946"/>
    </source>
</evidence>
<dbReference type="InterPro" id="IPR000581">
    <property type="entry name" value="ILV_EDD_N"/>
</dbReference>
<keyword evidence="9 15" id="KW-0456">Lyase</keyword>
<dbReference type="GO" id="GO:0000287">
    <property type="term" value="F:magnesium ion binding"/>
    <property type="evidence" value="ECO:0007669"/>
    <property type="project" value="UniProtKB-UniRule"/>
</dbReference>